<gene>
    <name evidence="3" type="ORF">E6W36_06370</name>
</gene>
<evidence type="ECO:0000256" key="1">
    <source>
        <dbReference type="SAM" id="Phobius"/>
    </source>
</evidence>
<keyword evidence="1" id="KW-1133">Transmembrane helix</keyword>
<keyword evidence="1" id="KW-0472">Membrane</keyword>
<proteinExistence type="predicted"/>
<dbReference type="InterPro" id="IPR002656">
    <property type="entry name" value="Acyl_transf_3_dom"/>
</dbReference>
<dbReference type="Pfam" id="PF01757">
    <property type="entry name" value="Acyl_transf_3"/>
    <property type="match status" value="1"/>
</dbReference>
<dbReference type="AlphaFoldDB" id="A0A4D7CBX3"/>
<organism evidence="3 4">
    <name type="scientific">Hankyongella ginsenosidimutans</name>
    <dbReference type="NCBI Taxonomy" id="1763828"/>
    <lineage>
        <taxon>Bacteria</taxon>
        <taxon>Pseudomonadati</taxon>
        <taxon>Pseudomonadota</taxon>
        <taxon>Alphaproteobacteria</taxon>
        <taxon>Sphingomonadales</taxon>
        <taxon>Sphingomonadaceae</taxon>
        <taxon>Hankyongella</taxon>
    </lineage>
</organism>
<dbReference type="Proteomes" id="UP000298714">
    <property type="component" value="Chromosome"/>
</dbReference>
<dbReference type="RefSeq" id="WP_222874145.1">
    <property type="nucleotide sequence ID" value="NZ_CP039704.1"/>
</dbReference>
<dbReference type="GO" id="GO:0016020">
    <property type="term" value="C:membrane"/>
    <property type="evidence" value="ECO:0007669"/>
    <property type="project" value="TreeGrafter"/>
</dbReference>
<accession>A0A4D7CBX3</accession>
<evidence type="ECO:0000259" key="2">
    <source>
        <dbReference type="Pfam" id="PF01757"/>
    </source>
</evidence>
<dbReference type="InterPro" id="IPR050879">
    <property type="entry name" value="Acyltransferase_3"/>
</dbReference>
<dbReference type="EMBL" id="CP039704">
    <property type="protein sequence ID" value="QCI79312.1"/>
    <property type="molecule type" value="Genomic_DNA"/>
</dbReference>
<dbReference type="GO" id="GO:0000271">
    <property type="term" value="P:polysaccharide biosynthetic process"/>
    <property type="evidence" value="ECO:0007669"/>
    <property type="project" value="TreeGrafter"/>
</dbReference>
<dbReference type="PANTHER" id="PTHR23028">
    <property type="entry name" value="ACETYLTRANSFERASE"/>
    <property type="match status" value="1"/>
</dbReference>
<sequence length="160" mass="18019">MMRPEQYSGRPAFDDLFSKGFVGVDFFFVLSGFIICFVHYKDMSRPDRLPRYAWRRLTRVLPTYWVVFVAALAMNLLLQREKATVTAPWLLEQWFMLPPAQLSSARPGPCSSSCCSTRSSPACCSTGGPAWRCWAFGSSPCMACACSMEMSAMRLMIPRG</sequence>
<keyword evidence="3" id="KW-0808">Transferase</keyword>
<dbReference type="PANTHER" id="PTHR23028:SF53">
    <property type="entry name" value="ACYL_TRANSF_3 DOMAIN-CONTAINING PROTEIN"/>
    <property type="match status" value="1"/>
</dbReference>
<dbReference type="KEGG" id="hgn:E6W36_06370"/>
<reference evidence="4" key="1">
    <citation type="submission" date="2019-04" db="EMBL/GenBank/DDBJ databases">
        <title>Complete genome sequence of Sphingomonas sp. W1-2-3.</title>
        <authorList>
            <person name="Im W.T."/>
        </authorList>
    </citation>
    <scope>NUCLEOTIDE SEQUENCE [LARGE SCALE GENOMIC DNA]</scope>
    <source>
        <strain evidence="4">W1-2-3</strain>
    </source>
</reference>
<keyword evidence="1" id="KW-0812">Transmembrane</keyword>
<feature type="domain" description="Acyltransferase 3" evidence="2">
    <location>
        <begin position="20"/>
        <end position="95"/>
    </location>
</feature>
<dbReference type="GO" id="GO:0016747">
    <property type="term" value="F:acyltransferase activity, transferring groups other than amino-acyl groups"/>
    <property type="evidence" value="ECO:0007669"/>
    <property type="project" value="InterPro"/>
</dbReference>
<keyword evidence="4" id="KW-1185">Reference proteome</keyword>
<name>A0A4D7CBX3_9SPHN</name>
<feature type="transmembrane region" description="Helical" evidence="1">
    <location>
        <begin position="20"/>
        <end position="40"/>
    </location>
</feature>
<keyword evidence="3" id="KW-0012">Acyltransferase</keyword>
<evidence type="ECO:0000313" key="3">
    <source>
        <dbReference type="EMBL" id="QCI79312.1"/>
    </source>
</evidence>
<feature type="transmembrane region" description="Helical" evidence="1">
    <location>
        <begin position="61"/>
        <end position="78"/>
    </location>
</feature>
<protein>
    <submittedName>
        <fullName evidence="3">Acyltransferase</fullName>
    </submittedName>
</protein>
<evidence type="ECO:0000313" key="4">
    <source>
        <dbReference type="Proteomes" id="UP000298714"/>
    </source>
</evidence>